<evidence type="ECO:0000313" key="1">
    <source>
        <dbReference type="EMBL" id="DAD75233.1"/>
    </source>
</evidence>
<proteinExistence type="predicted"/>
<protein>
    <submittedName>
        <fullName evidence="1">Uncharacterized protein</fullName>
    </submittedName>
</protein>
<sequence length="245" mass="27561">MVKKLIFNIFVMICLVLSAPLCFAIDWTAPAPAYFPKQKSTPIRQSSSATIQAFYDSWADNIGKDIQIKTFDTEFTGIAYKEEITNDVFPKVIIPKTADKNFISCNIYSGVLNAAAYKKLKSPLLYDSEHNICVAAVAIRDYSNTDNPYFEEPKEFRNVVSISGYFPNIPHGSIKLREIVLIPSNVQDEKKIEKYVKETIKLYKNFLRAEELGVSIDKVPSKFSQTVQKGLIDLLECAGGLLLNP</sequence>
<name>A0A8S5LYV9_9CAUD</name>
<accession>A0A8S5LYV9</accession>
<dbReference type="EMBL" id="BK014777">
    <property type="protein sequence ID" value="DAD75233.1"/>
    <property type="molecule type" value="Genomic_DNA"/>
</dbReference>
<organism evidence="1">
    <name type="scientific">Siphoviridae sp. ctCsv15</name>
    <dbReference type="NCBI Taxonomy" id="2826195"/>
    <lineage>
        <taxon>Viruses</taxon>
        <taxon>Duplodnaviria</taxon>
        <taxon>Heunggongvirae</taxon>
        <taxon>Uroviricota</taxon>
        <taxon>Caudoviricetes</taxon>
    </lineage>
</organism>
<reference evidence="1" key="1">
    <citation type="journal article" date="2021" name="Proc. Natl. Acad. Sci. U.S.A.">
        <title>A Catalog of Tens of Thousands of Viruses from Human Metagenomes Reveals Hidden Associations with Chronic Diseases.</title>
        <authorList>
            <person name="Tisza M.J."/>
            <person name="Buck C.B."/>
        </authorList>
    </citation>
    <scope>NUCLEOTIDE SEQUENCE</scope>
    <source>
        <strain evidence="1">CtCsv15</strain>
    </source>
</reference>